<gene>
    <name evidence="3" type="ORF">GCM10025782_36340</name>
</gene>
<protein>
    <recommendedName>
        <fullName evidence="5">Glycosyltransferase RgtA/B/C/D-like domain-containing protein</fullName>
    </recommendedName>
</protein>
<feature type="transmembrane region" description="Helical" evidence="2">
    <location>
        <begin position="255"/>
        <end position="273"/>
    </location>
</feature>
<comment type="caution">
    <text evidence="3">The sequence shown here is derived from an EMBL/GenBank/DDBJ whole genome shotgun (WGS) entry which is preliminary data.</text>
</comment>
<feature type="transmembrane region" description="Helical" evidence="2">
    <location>
        <begin position="47"/>
        <end position="66"/>
    </location>
</feature>
<name>A0ABP8YNE4_9MICO</name>
<feature type="transmembrane region" description="Helical" evidence="2">
    <location>
        <begin position="12"/>
        <end position="35"/>
    </location>
</feature>
<evidence type="ECO:0000313" key="3">
    <source>
        <dbReference type="EMBL" id="GAA4733579.1"/>
    </source>
</evidence>
<feature type="transmembrane region" description="Helical" evidence="2">
    <location>
        <begin position="206"/>
        <end position="226"/>
    </location>
</feature>
<dbReference type="EMBL" id="BAABLO010000013">
    <property type="protein sequence ID" value="GAA4733579.1"/>
    <property type="molecule type" value="Genomic_DNA"/>
</dbReference>
<feature type="transmembrane region" description="Helical" evidence="2">
    <location>
        <begin position="461"/>
        <end position="480"/>
    </location>
</feature>
<feature type="transmembrane region" description="Helical" evidence="2">
    <location>
        <begin position="86"/>
        <end position="106"/>
    </location>
</feature>
<keyword evidence="2" id="KW-0472">Membrane</keyword>
<reference evidence="4" key="1">
    <citation type="journal article" date="2019" name="Int. J. Syst. Evol. Microbiol.">
        <title>The Global Catalogue of Microorganisms (GCM) 10K type strain sequencing project: providing services to taxonomists for standard genome sequencing and annotation.</title>
        <authorList>
            <consortium name="The Broad Institute Genomics Platform"/>
            <consortium name="The Broad Institute Genome Sequencing Center for Infectious Disease"/>
            <person name="Wu L."/>
            <person name="Ma J."/>
        </authorList>
    </citation>
    <scope>NUCLEOTIDE SEQUENCE [LARGE SCALE GENOMIC DNA]</scope>
    <source>
        <strain evidence="4">JCM 18961</strain>
    </source>
</reference>
<evidence type="ECO:0000256" key="1">
    <source>
        <dbReference type="SAM" id="MobiDB-lite"/>
    </source>
</evidence>
<accession>A0ABP8YNE4</accession>
<keyword evidence="2" id="KW-0812">Transmembrane</keyword>
<proteinExistence type="predicted"/>
<sequence>MLGWASNKAERAVGTGVFRALGAVLVAVVVVALLFPREPNLAYDRTWVWVGFVAWGTAWLVAVVAWRRFGRSRVVRWVARRSGVVAWALTGLGMAAALVVALNLGYRFGWDARVLVDLGSRLDQGAGGTGTGAGTGTGGTVPDYYYRYLSRYPNQVPFAALTKTSFQLGRALGWQETTVFAVLNAVCVGVTLQSVFVVVRRVRGALAALAAQVAGLALLAVSPWVAVPYTDVVTLPVPIAATALLLVAATRPSRVAAVTLGVVAVAVLSFGYVVKTTPVATVAGLLALGVLVLLSRLRDRRRAATAALVLLVSTGAFLGLSSGLRVALSDSTGLDLARVDTSLTPPLSWWLAMGLTRRAPSGLPRYGAYDPTMVTAIASMDGPQIDRYSRETLDHRLGALGPGGYAQFAADKVAWNLGDGMFWAWGEGLDGASVVPRHGPLTAWVVSWDHPAGDHYGVRAGLTQGLWLVVLLAAGAGLLVRPYRRDVALLVVSAVGIIVFTLVLQGRSRYLFVYAPVFIALAGAVVPVGRPAVPWHRSFHFLRSGAYAPRVEGGGDVRARTEPVRGSGGDRRLQGPWRSAPGGRGRGAVRAP</sequence>
<dbReference type="RefSeq" id="WP_345505280.1">
    <property type="nucleotide sequence ID" value="NZ_BAABLO010000013.1"/>
</dbReference>
<evidence type="ECO:0000256" key="2">
    <source>
        <dbReference type="SAM" id="Phobius"/>
    </source>
</evidence>
<feature type="transmembrane region" description="Helical" evidence="2">
    <location>
        <begin position="511"/>
        <end position="533"/>
    </location>
</feature>
<feature type="compositionally biased region" description="Basic and acidic residues" evidence="1">
    <location>
        <begin position="553"/>
        <end position="573"/>
    </location>
</feature>
<feature type="transmembrane region" description="Helical" evidence="2">
    <location>
        <begin position="304"/>
        <end position="328"/>
    </location>
</feature>
<feature type="transmembrane region" description="Helical" evidence="2">
    <location>
        <begin position="178"/>
        <end position="199"/>
    </location>
</feature>
<evidence type="ECO:0008006" key="5">
    <source>
        <dbReference type="Google" id="ProtNLM"/>
    </source>
</evidence>
<feature type="transmembrane region" description="Helical" evidence="2">
    <location>
        <begin position="232"/>
        <end position="248"/>
    </location>
</feature>
<feature type="transmembrane region" description="Helical" evidence="2">
    <location>
        <begin position="487"/>
        <end position="505"/>
    </location>
</feature>
<feature type="region of interest" description="Disordered" evidence="1">
    <location>
        <begin position="553"/>
        <end position="592"/>
    </location>
</feature>
<keyword evidence="4" id="KW-1185">Reference proteome</keyword>
<feature type="transmembrane region" description="Helical" evidence="2">
    <location>
        <begin position="279"/>
        <end position="297"/>
    </location>
</feature>
<evidence type="ECO:0000313" key="4">
    <source>
        <dbReference type="Proteomes" id="UP001500556"/>
    </source>
</evidence>
<keyword evidence="2" id="KW-1133">Transmembrane helix</keyword>
<dbReference type="Proteomes" id="UP001500556">
    <property type="component" value="Unassembled WGS sequence"/>
</dbReference>
<organism evidence="3 4">
    <name type="scientific">Pedococcus ginsenosidimutans</name>
    <dbReference type="NCBI Taxonomy" id="490570"/>
    <lineage>
        <taxon>Bacteria</taxon>
        <taxon>Bacillati</taxon>
        <taxon>Actinomycetota</taxon>
        <taxon>Actinomycetes</taxon>
        <taxon>Micrococcales</taxon>
        <taxon>Intrasporangiaceae</taxon>
        <taxon>Pedococcus</taxon>
    </lineage>
</organism>